<dbReference type="SUPFAM" id="SSF56954">
    <property type="entry name" value="Outer membrane efflux proteins (OEP)"/>
    <property type="match status" value="1"/>
</dbReference>
<accession>A0ABX4PR27</accession>
<organism evidence="1 2">
    <name type="scientific">Leptospira haakeii</name>
    <dbReference type="NCBI Taxonomy" id="2023198"/>
    <lineage>
        <taxon>Bacteria</taxon>
        <taxon>Pseudomonadati</taxon>
        <taxon>Spirochaetota</taxon>
        <taxon>Spirochaetia</taxon>
        <taxon>Leptospirales</taxon>
        <taxon>Leptospiraceae</taxon>
        <taxon>Leptospira</taxon>
    </lineage>
</organism>
<dbReference type="InterPro" id="IPR010131">
    <property type="entry name" value="MdtP/NodT-like"/>
</dbReference>
<keyword evidence="2" id="KW-1185">Reference proteome</keyword>
<evidence type="ECO:0000313" key="1">
    <source>
        <dbReference type="EMBL" id="PKA16843.1"/>
    </source>
</evidence>
<dbReference type="PANTHER" id="PTHR30203">
    <property type="entry name" value="OUTER MEMBRANE CATION EFFLUX PROTEIN"/>
    <property type="match status" value="1"/>
</dbReference>
<comment type="caution">
    <text evidence="1">The sequence shown here is derived from an EMBL/GenBank/DDBJ whole genome shotgun (WGS) entry which is preliminary data.</text>
</comment>
<protein>
    <submittedName>
        <fullName evidence="1">Channel protein TolC</fullName>
    </submittedName>
</protein>
<proteinExistence type="predicted"/>
<reference evidence="1 2" key="1">
    <citation type="submission" date="2017-07" db="EMBL/GenBank/DDBJ databases">
        <title>Leptospira spp. isolated from tropical soils.</title>
        <authorList>
            <person name="Thibeaux R."/>
            <person name="Iraola G."/>
            <person name="Ferres I."/>
            <person name="Bierque E."/>
            <person name="Girault D."/>
            <person name="Soupe-Gilbert M.-E."/>
            <person name="Picardeau M."/>
            <person name="Goarant C."/>
        </authorList>
    </citation>
    <scope>NUCLEOTIDE SEQUENCE [LARGE SCALE GENOMIC DNA]</scope>
    <source>
        <strain evidence="1 2">ATI7-C-A2</strain>
    </source>
</reference>
<gene>
    <name evidence="1" type="ORF">CH363_05450</name>
</gene>
<dbReference type="EMBL" id="NPEI01000002">
    <property type="protein sequence ID" value="PKA16843.1"/>
    <property type="molecule type" value="Genomic_DNA"/>
</dbReference>
<name>A0ABX4PR27_9LEPT</name>
<dbReference type="Proteomes" id="UP000231857">
    <property type="component" value="Unassembled WGS sequence"/>
</dbReference>
<dbReference type="Gene3D" id="1.20.1600.10">
    <property type="entry name" value="Outer membrane efflux proteins (OEP)"/>
    <property type="match status" value="1"/>
</dbReference>
<sequence>MRAFMLGLSCVFMTEALYSQAGGNSGPSSCVGIMDLQRITVCVLDSNPEYKIEQLKLKEIAGRKKVASYLFPSNPVVGGYLAHRKGTTSEGGILGSGPAPTAGNQQIIVTQEIFVGGKRAKALEVADEEYKVQAGRLEIARRNILSRILSSVLRYSGFKREYEETKTLYELAKDLRVLSSARAKEGVAPSMDVDVAKAEELRLWRVLQQAGRKSDTAKGELLVLMGASPEEKIEFDITDLELKELPKDVSSLVKIAMTNRPEVEVSENEILLATRKLEQVKLQKIPNLTIGGFIQNDGFNERVVGAQVSLPVTLWRTYEGEIQSSVAIREQAQENAKVTERLIRTEIVSSVSNYLALHSEIEQYDPSYIKDLDKDLDLLKEAIRFGRMKVADALNSQRILANAKLNFILSKTEFSLAQIELVRSLGLSFEDHLKEIKQ</sequence>
<evidence type="ECO:0000313" key="2">
    <source>
        <dbReference type="Proteomes" id="UP000231857"/>
    </source>
</evidence>
<dbReference type="PANTHER" id="PTHR30203:SF24">
    <property type="entry name" value="BLR4935 PROTEIN"/>
    <property type="match status" value="1"/>
</dbReference>